<protein>
    <recommendedName>
        <fullName evidence="3">HTH cro/C1-type domain-containing protein</fullName>
    </recommendedName>
</protein>
<dbReference type="GeneID" id="78086531"/>
<organism evidence="1 2">
    <name type="scientific">Bilophila wadsworthia (strain 3_1_6)</name>
    <dbReference type="NCBI Taxonomy" id="563192"/>
    <lineage>
        <taxon>Bacteria</taxon>
        <taxon>Pseudomonadati</taxon>
        <taxon>Thermodesulfobacteriota</taxon>
        <taxon>Desulfovibrionia</taxon>
        <taxon>Desulfovibrionales</taxon>
        <taxon>Desulfovibrionaceae</taxon>
        <taxon>Bilophila</taxon>
    </lineage>
</organism>
<dbReference type="Proteomes" id="UP000006034">
    <property type="component" value="Unassembled WGS sequence"/>
</dbReference>
<dbReference type="eggNOG" id="ENOG5031NMR">
    <property type="taxonomic scope" value="Bacteria"/>
</dbReference>
<dbReference type="OrthoDB" id="5454199at2"/>
<name>E5Y5E5_BILW3</name>
<dbReference type="Pfam" id="PF06892">
    <property type="entry name" value="Phage_CP76"/>
    <property type="match status" value="1"/>
</dbReference>
<reference evidence="1 2" key="1">
    <citation type="submission" date="2010-10" db="EMBL/GenBank/DDBJ databases">
        <authorList>
            <consortium name="The Broad Institute Genome Sequencing Platform"/>
            <person name="Ward D."/>
            <person name="Earl A."/>
            <person name="Feldgarden M."/>
            <person name="Young S.K."/>
            <person name="Gargeya S."/>
            <person name="Zeng Q."/>
            <person name="Alvarado L."/>
            <person name="Berlin A."/>
            <person name="Bochicchio J."/>
            <person name="Chapman S.B."/>
            <person name="Chen Z."/>
            <person name="Freedman E."/>
            <person name="Gellesch M."/>
            <person name="Goldberg J."/>
            <person name="Griggs A."/>
            <person name="Gujja S."/>
            <person name="Heilman E."/>
            <person name="Heiman D."/>
            <person name="Howarth C."/>
            <person name="Mehta T."/>
            <person name="Neiman D."/>
            <person name="Pearson M."/>
            <person name="Roberts A."/>
            <person name="Saif S."/>
            <person name="Shea T."/>
            <person name="Shenoy N."/>
            <person name="Sisk P."/>
            <person name="Stolte C."/>
            <person name="Sykes S."/>
            <person name="White J."/>
            <person name="Yandava C."/>
            <person name="Allen-Vercoe E."/>
            <person name="Sibley C."/>
            <person name="Ambrose C.E."/>
            <person name="Strauss J."/>
            <person name="Daigneault M."/>
            <person name="Haas B."/>
            <person name="Nusbaum C."/>
            <person name="Birren B."/>
        </authorList>
    </citation>
    <scope>NUCLEOTIDE SEQUENCE [LARGE SCALE GENOMIC DNA]</scope>
    <source>
        <strain evidence="1 2">3_1_6</strain>
    </source>
</reference>
<comment type="caution">
    <text evidence="1">The sequence shown here is derived from an EMBL/GenBank/DDBJ whole genome shotgun (WGS) entry which is preliminary data.</text>
</comment>
<dbReference type="RefSeq" id="WP_005026565.1">
    <property type="nucleotide sequence ID" value="NZ_KE150238.1"/>
</dbReference>
<dbReference type="AlphaFoldDB" id="E5Y5E5"/>
<proteinExistence type="predicted"/>
<gene>
    <name evidence="1" type="ORF">HMPREF0179_01408</name>
</gene>
<evidence type="ECO:0008006" key="3">
    <source>
        <dbReference type="Google" id="ProtNLM"/>
    </source>
</evidence>
<dbReference type="EMBL" id="ADCP02000001">
    <property type="protein sequence ID" value="EFV44912.1"/>
    <property type="molecule type" value="Genomic_DNA"/>
</dbReference>
<evidence type="ECO:0000313" key="1">
    <source>
        <dbReference type="EMBL" id="EFV44912.1"/>
    </source>
</evidence>
<reference evidence="1 2" key="2">
    <citation type="submission" date="2013-04" db="EMBL/GenBank/DDBJ databases">
        <title>The Genome Sequence of Bilophila wadsworthia 3_1_6.</title>
        <authorList>
            <consortium name="The Broad Institute Genomics Platform"/>
            <person name="Earl A."/>
            <person name="Ward D."/>
            <person name="Feldgarden M."/>
            <person name="Gevers D."/>
            <person name="Sibley C."/>
            <person name="Strauss J."/>
            <person name="Allen-Vercoe E."/>
            <person name="Walker B."/>
            <person name="Young S."/>
            <person name="Zeng Q."/>
            <person name="Gargeya S."/>
            <person name="Fitzgerald M."/>
            <person name="Haas B."/>
            <person name="Abouelleil A."/>
            <person name="Allen A.W."/>
            <person name="Alvarado L."/>
            <person name="Arachchi H.M."/>
            <person name="Berlin A.M."/>
            <person name="Chapman S.B."/>
            <person name="Gainer-Dewar J."/>
            <person name="Goldberg J."/>
            <person name="Griggs A."/>
            <person name="Gujja S."/>
            <person name="Hansen M."/>
            <person name="Howarth C."/>
            <person name="Imamovic A."/>
            <person name="Ireland A."/>
            <person name="Larimer J."/>
            <person name="McCowan C."/>
            <person name="Murphy C."/>
            <person name="Pearson M."/>
            <person name="Poon T.W."/>
            <person name="Priest M."/>
            <person name="Roberts A."/>
            <person name="Saif S."/>
            <person name="Shea T."/>
            <person name="Sisk P."/>
            <person name="Sykes S."/>
            <person name="Wortman J."/>
            <person name="Nusbaum C."/>
            <person name="Birren B."/>
        </authorList>
    </citation>
    <scope>NUCLEOTIDE SEQUENCE [LARGE SCALE GENOMIC DNA]</scope>
    <source>
        <strain evidence="1 2">3_1_6</strain>
    </source>
</reference>
<keyword evidence="2" id="KW-1185">Reference proteome</keyword>
<dbReference type="HOGENOM" id="CLU_168854_1_0_7"/>
<accession>E5Y5E5</accession>
<evidence type="ECO:0000313" key="2">
    <source>
        <dbReference type="Proteomes" id="UP000006034"/>
    </source>
</evidence>
<dbReference type="InterPro" id="IPR009679">
    <property type="entry name" value="Phage_186_CII-like"/>
</dbReference>
<sequence length="80" mass="8967">MHEQLIKEIQKMVRDGEVPAKSVAEAVGKPYSTLMREINPYDKGAKLGVETFMAIIETTGDPTPLKLMAYELGYRLIPDK</sequence>
<dbReference type="GO" id="GO:0003677">
    <property type="term" value="F:DNA binding"/>
    <property type="evidence" value="ECO:0007669"/>
    <property type="project" value="InterPro"/>
</dbReference>